<dbReference type="RefSeq" id="WP_109907371.1">
    <property type="nucleotide sequence ID" value="NZ_QGLE01000011.1"/>
</dbReference>
<keyword evidence="3 5" id="KW-0067">ATP-binding</keyword>
<dbReference type="PANTHER" id="PTHR42781:SF4">
    <property type="entry name" value="SPERMIDINE_PUTRESCINE IMPORT ATP-BINDING PROTEIN POTA"/>
    <property type="match status" value="1"/>
</dbReference>
<dbReference type="SUPFAM" id="SSF50331">
    <property type="entry name" value="MOP-like"/>
    <property type="match status" value="1"/>
</dbReference>
<evidence type="ECO:0000313" key="6">
    <source>
        <dbReference type="Proteomes" id="UP000245461"/>
    </source>
</evidence>
<dbReference type="SUPFAM" id="SSF52540">
    <property type="entry name" value="P-loop containing nucleoside triphosphate hydrolases"/>
    <property type="match status" value="1"/>
</dbReference>
<dbReference type="PANTHER" id="PTHR42781">
    <property type="entry name" value="SPERMIDINE/PUTRESCINE IMPORT ATP-BINDING PROTEIN POTA"/>
    <property type="match status" value="1"/>
</dbReference>
<dbReference type="GO" id="GO:0016887">
    <property type="term" value="F:ATP hydrolysis activity"/>
    <property type="evidence" value="ECO:0007669"/>
    <property type="project" value="InterPro"/>
</dbReference>
<evidence type="ECO:0000259" key="4">
    <source>
        <dbReference type="PROSITE" id="PS50893"/>
    </source>
</evidence>
<dbReference type="PROSITE" id="PS50893">
    <property type="entry name" value="ABC_TRANSPORTER_2"/>
    <property type="match status" value="1"/>
</dbReference>
<dbReference type="InterPro" id="IPR003439">
    <property type="entry name" value="ABC_transporter-like_ATP-bd"/>
</dbReference>
<reference evidence="5 6" key="1">
    <citation type="submission" date="2018-05" db="EMBL/GenBank/DDBJ databases">
        <title>Zavarzinia sp. HR-AS.</title>
        <authorList>
            <person name="Lee Y."/>
            <person name="Jeon C.O."/>
        </authorList>
    </citation>
    <scope>NUCLEOTIDE SEQUENCE [LARGE SCALE GENOMIC DNA]</scope>
    <source>
        <strain evidence="5 6">HR-AS</strain>
    </source>
</reference>
<evidence type="ECO:0000256" key="3">
    <source>
        <dbReference type="ARBA" id="ARBA00022840"/>
    </source>
</evidence>
<name>A0A317DXT9_9PROT</name>
<feature type="domain" description="ABC transporter" evidence="4">
    <location>
        <begin position="5"/>
        <end position="243"/>
    </location>
</feature>
<evidence type="ECO:0000256" key="2">
    <source>
        <dbReference type="ARBA" id="ARBA00022741"/>
    </source>
</evidence>
<dbReference type="PROSITE" id="PS00211">
    <property type="entry name" value="ABC_TRANSPORTER_1"/>
    <property type="match status" value="1"/>
</dbReference>
<dbReference type="InterPro" id="IPR003593">
    <property type="entry name" value="AAA+_ATPase"/>
</dbReference>
<dbReference type="InterPro" id="IPR027417">
    <property type="entry name" value="P-loop_NTPase"/>
</dbReference>
<keyword evidence="1" id="KW-0813">Transport</keyword>
<gene>
    <name evidence="5" type="ORF">DKG74_17005</name>
</gene>
<dbReference type="OrthoDB" id="9802264at2"/>
<evidence type="ECO:0000256" key="1">
    <source>
        <dbReference type="ARBA" id="ARBA00022448"/>
    </source>
</evidence>
<dbReference type="GO" id="GO:0015697">
    <property type="term" value="P:quaternary ammonium group transport"/>
    <property type="evidence" value="ECO:0007669"/>
    <property type="project" value="UniProtKB-ARBA"/>
</dbReference>
<dbReference type="InterPro" id="IPR050093">
    <property type="entry name" value="ABC_SmlMolc_Importer"/>
</dbReference>
<accession>A0A317DXT9</accession>
<organism evidence="5 6">
    <name type="scientific">Zavarzinia aquatilis</name>
    <dbReference type="NCBI Taxonomy" id="2211142"/>
    <lineage>
        <taxon>Bacteria</taxon>
        <taxon>Pseudomonadati</taxon>
        <taxon>Pseudomonadota</taxon>
        <taxon>Alphaproteobacteria</taxon>
        <taxon>Rhodospirillales</taxon>
        <taxon>Zavarziniaceae</taxon>
        <taxon>Zavarzinia</taxon>
    </lineage>
</organism>
<dbReference type="EMBL" id="QGLE01000011">
    <property type="protein sequence ID" value="PWR19489.1"/>
    <property type="molecule type" value="Genomic_DNA"/>
</dbReference>
<dbReference type="Gene3D" id="3.40.50.300">
    <property type="entry name" value="P-loop containing nucleotide triphosphate hydrolases"/>
    <property type="match status" value="1"/>
</dbReference>
<dbReference type="AlphaFoldDB" id="A0A317DXT9"/>
<dbReference type="FunFam" id="3.40.50.300:FF:000425">
    <property type="entry name" value="Probable ABC transporter, ATP-binding subunit"/>
    <property type="match status" value="1"/>
</dbReference>
<dbReference type="InterPro" id="IPR017871">
    <property type="entry name" value="ABC_transporter-like_CS"/>
</dbReference>
<dbReference type="SMART" id="SM00382">
    <property type="entry name" value="AAA"/>
    <property type="match status" value="1"/>
</dbReference>
<dbReference type="Pfam" id="PF00005">
    <property type="entry name" value="ABC_tran"/>
    <property type="match status" value="1"/>
</dbReference>
<proteinExistence type="predicted"/>
<dbReference type="GO" id="GO:0005524">
    <property type="term" value="F:ATP binding"/>
    <property type="evidence" value="ECO:0007669"/>
    <property type="project" value="UniProtKB-KW"/>
</dbReference>
<keyword evidence="6" id="KW-1185">Reference proteome</keyword>
<comment type="caution">
    <text evidence="5">The sequence shown here is derived from an EMBL/GenBank/DDBJ whole genome shotgun (WGS) entry which is preliminary data.</text>
</comment>
<keyword evidence="2" id="KW-0547">Nucleotide-binding</keyword>
<protein>
    <submittedName>
        <fullName evidence="5">ABC transporter ATP-binding protein</fullName>
    </submittedName>
</protein>
<dbReference type="InterPro" id="IPR008995">
    <property type="entry name" value="Mo/tungstate-bd_C_term_dom"/>
</dbReference>
<sequence>MSYAIRLIDLEKHFHGERSVFKAVDRLSMDIRSGEFVSLLGSSGCGKTTTLRMIAGLEMPSGGQILVNGVDVTDWPASKRDMRMMFQDLALFPHMTVAENVAFGLTLRSSKPRLSRSEVAKRVADYLDLAHLGDFAGRLPHQLSGGQRQRVALVRALATEPSIVLFDEPLGALDAGLRRAMQLELKRIHAALGKTFVFVTHDQEEALSMSDRIAVMHGGNILQYDTPEAIYDRPSCRYVAQFMGAANLLDASVERLEGGEGMLRLDGLGTVIAAVPAGVGVGQKVTVMFRADRAIFEGESLNWIDGEHRESVFLGNRIEHVVGLADGREVTVEARIGQPGIVPGAALRFGVRPADFRVLVQ</sequence>
<dbReference type="Proteomes" id="UP000245461">
    <property type="component" value="Unassembled WGS sequence"/>
</dbReference>
<evidence type="ECO:0000313" key="5">
    <source>
        <dbReference type="EMBL" id="PWR19489.1"/>
    </source>
</evidence>